<dbReference type="AlphaFoldDB" id="A0AAV3Q4B3"/>
<protein>
    <recommendedName>
        <fullName evidence="1">holo-[acyl-carrier-protein] synthase</fullName>
        <ecNumber evidence="1">2.7.8.7</ecNumber>
    </recommendedName>
</protein>
<dbReference type="FunFam" id="3.90.470.20:FF:000010">
    <property type="entry name" value="L-aminoadipate-semialdehyde dehydrogenase-phosphopantetheinyl transferase"/>
    <property type="match status" value="1"/>
</dbReference>
<proteinExistence type="predicted"/>
<dbReference type="PANTHER" id="PTHR12215:SF15">
    <property type="entry name" value="4'-PHOSPHOPANTETHEINYL TRANSFERASE SUPERFAMILY-RELATED"/>
    <property type="match status" value="1"/>
</dbReference>
<dbReference type="PANTHER" id="PTHR12215">
    <property type="entry name" value="PHOSPHOPANTETHEINE TRANSFERASE"/>
    <property type="match status" value="1"/>
</dbReference>
<evidence type="ECO:0000313" key="6">
    <source>
        <dbReference type="Proteomes" id="UP001454036"/>
    </source>
</evidence>
<dbReference type="EC" id="2.7.8.7" evidence="1"/>
<comment type="caution">
    <text evidence="5">The sequence shown here is derived from an EMBL/GenBank/DDBJ whole genome shotgun (WGS) entry which is preliminary data.</text>
</comment>
<evidence type="ECO:0000256" key="2">
    <source>
        <dbReference type="ARBA" id="ARBA00022679"/>
    </source>
</evidence>
<dbReference type="SUPFAM" id="SSF56214">
    <property type="entry name" value="4'-phosphopantetheinyl transferase"/>
    <property type="match status" value="2"/>
</dbReference>
<dbReference type="EMBL" id="BAABME010003334">
    <property type="protein sequence ID" value="GAA0158378.1"/>
    <property type="molecule type" value="Genomic_DNA"/>
</dbReference>
<dbReference type="InterPro" id="IPR055066">
    <property type="entry name" value="AASDHPPT_N"/>
</dbReference>
<dbReference type="GO" id="GO:0005829">
    <property type="term" value="C:cytosol"/>
    <property type="evidence" value="ECO:0007669"/>
    <property type="project" value="TreeGrafter"/>
</dbReference>
<keyword evidence="6" id="KW-1185">Reference proteome</keyword>
<name>A0AAV3Q4B3_LITER</name>
<dbReference type="Pfam" id="PF22624">
    <property type="entry name" value="AASDHPPT_N"/>
    <property type="match status" value="1"/>
</dbReference>
<sequence length="318" mass="36275">MKKATIMMRTQCCTTQKFFCTSPPYLTPQQLPQPMETHLWYMIPNEVKDQKLINRYLEILSPCEKDSIFRMCDEELRKRAILARALVRTTIARYQINSQPLISPRSLKFRKNAYGKPEVYWEQNDECHPPPLHFNMSHTSSLIACGVSSRFPIGIDVEDKHRVTKHSVSSFAKRYLTEHEIQFLTSFKDPIVQQQEFIKLWTLKEAYVKALGKGFSGAPFKTFTISSGHYSDARNSSSKASNIRVDSANDPINCTTNWQFILLELHSSHYAAICTGNDCPAEGERSNSMKVTVRKTIPFCEDRDVSETGAMAVLSGLT</sequence>
<evidence type="ECO:0000313" key="5">
    <source>
        <dbReference type="EMBL" id="GAA0158378.1"/>
    </source>
</evidence>
<dbReference type="Pfam" id="PF01648">
    <property type="entry name" value="ACPS"/>
    <property type="match status" value="1"/>
</dbReference>
<accession>A0AAV3Q4B3</accession>
<feature type="domain" description="4'-phosphopantetheinyl transferase N-terminal" evidence="4">
    <location>
        <begin position="55"/>
        <end position="144"/>
    </location>
</feature>
<feature type="domain" description="4'-phosphopantetheinyl transferase" evidence="3">
    <location>
        <begin position="152"/>
        <end position="231"/>
    </location>
</feature>
<gene>
    <name evidence="5" type="ORF">LIER_15424</name>
</gene>
<dbReference type="Proteomes" id="UP001454036">
    <property type="component" value="Unassembled WGS sequence"/>
</dbReference>
<dbReference type="GO" id="GO:0019878">
    <property type="term" value="P:lysine biosynthetic process via aminoadipic acid"/>
    <property type="evidence" value="ECO:0007669"/>
    <property type="project" value="TreeGrafter"/>
</dbReference>
<organism evidence="5 6">
    <name type="scientific">Lithospermum erythrorhizon</name>
    <name type="common">Purple gromwell</name>
    <name type="synonym">Lithospermum officinale var. erythrorhizon</name>
    <dbReference type="NCBI Taxonomy" id="34254"/>
    <lineage>
        <taxon>Eukaryota</taxon>
        <taxon>Viridiplantae</taxon>
        <taxon>Streptophyta</taxon>
        <taxon>Embryophyta</taxon>
        <taxon>Tracheophyta</taxon>
        <taxon>Spermatophyta</taxon>
        <taxon>Magnoliopsida</taxon>
        <taxon>eudicotyledons</taxon>
        <taxon>Gunneridae</taxon>
        <taxon>Pentapetalae</taxon>
        <taxon>asterids</taxon>
        <taxon>lamiids</taxon>
        <taxon>Boraginales</taxon>
        <taxon>Boraginaceae</taxon>
        <taxon>Boraginoideae</taxon>
        <taxon>Lithospermeae</taxon>
        <taxon>Lithospermum</taxon>
    </lineage>
</organism>
<evidence type="ECO:0000259" key="4">
    <source>
        <dbReference type="Pfam" id="PF22624"/>
    </source>
</evidence>
<dbReference type="InterPro" id="IPR008278">
    <property type="entry name" value="4-PPantetheinyl_Trfase_dom"/>
</dbReference>
<dbReference type="InterPro" id="IPR050559">
    <property type="entry name" value="P-Pant_transferase_sf"/>
</dbReference>
<dbReference type="GO" id="GO:0000287">
    <property type="term" value="F:magnesium ion binding"/>
    <property type="evidence" value="ECO:0007669"/>
    <property type="project" value="InterPro"/>
</dbReference>
<dbReference type="Gene3D" id="3.90.470.20">
    <property type="entry name" value="4'-phosphopantetheinyl transferase domain"/>
    <property type="match status" value="2"/>
</dbReference>
<keyword evidence="2 5" id="KW-0808">Transferase</keyword>
<dbReference type="InterPro" id="IPR037143">
    <property type="entry name" value="4-PPantetheinyl_Trfase_dom_sf"/>
</dbReference>
<reference evidence="5 6" key="1">
    <citation type="submission" date="2024-01" db="EMBL/GenBank/DDBJ databases">
        <title>The complete chloroplast genome sequence of Lithospermum erythrorhizon: insights into the phylogenetic relationship among Boraginaceae species and the maternal lineages of purple gromwells.</title>
        <authorList>
            <person name="Okada T."/>
            <person name="Watanabe K."/>
        </authorList>
    </citation>
    <scope>NUCLEOTIDE SEQUENCE [LARGE SCALE GENOMIC DNA]</scope>
</reference>
<evidence type="ECO:0000259" key="3">
    <source>
        <dbReference type="Pfam" id="PF01648"/>
    </source>
</evidence>
<evidence type="ECO:0000256" key="1">
    <source>
        <dbReference type="ARBA" id="ARBA00013172"/>
    </source>
</evidence>
<dbReference type="GO" id="GO:0008897">
    <property type="term" value="F:holo-[acyl-carrier-protein] synthase activity"/>
    <property type="evidence" value="ECO:0007669"/>
    <property type="project" value="UniProtKB-EC"/>
</dbReference>